<dbReference type="Proteomes" id="UP000292702">
    <property type="component" value="Unassembled WGS sequence"/>
</dbReference>
<evidence type="ECO:0000313" key="17">
    <source>
        <dbReference type="Proteomes" id="UP000292702"/>
    </source>
</evidence>
<dbReference type="OrthoDB" id="1055148at2759"/>
<dbReference type="InterPro" id="IPR001128">
    <property type="entry name" value="Cyt_P450"/>
</dbReference>
<dbReference type="PANTHER" id="PTHR46300:SF7">
    <property type="entry name" value="P450, PUTATIVE (EUROFUNG)-RELATED"/>
    <property type="match status" value="1"/>
</dbReference>
<organism evidence="16 17">
    <name type="scientific">Steccherinum ochraceum</name>
    <dbReference type="NCBI Taxonomy" id="92696"/>
    <lineage>
        <taxon>Eukaryota</taxon>
        <taxon>Fungi</taxon>
        <taxon>Dikarya</taxon>
        <taxon>Basidiomycota</taxon>
        <taxon>Agaricomycotina</taxon>
        <taxon>Agaricomycetes</taxon>
        <taxon>Polyporales</taxon>
        <taxon>Steccherinaceae</taxon>
        <taxon>Steccherinum</taxon>
    </lineage>
</organism>
<dbReference type="SUPFAM" id="SSF48264">
    <property type="entry name" value="Cytochrome P450"/>
    <property type="match status" value="1"/>
</dbReference>
<keyword evidence="12 15" id="KW-0472">Membrane</keyword>
<dbReference type="GO" id="GO:0016705">
    <property type="term" value="F:oxidoreductase activity, acting on paired donors, with incorporation or reduction of molecular oxygen"/>
    <property type="evidence" value="ECO:0007669"/>
    <property type="project" value="InterPro"/>
</dbReference>
<evidence type="ECO:0000256" key="11">
    <source>
        <dbReference type="ARBA" id="ARBA00023033"/>
    </source>
</evidence>
<evidence type="ECO:0000256" key="12">
    <source>
        <dbReference type="ARBA" id="ARBA00023136"/>
    </source>
</evidence>
<comment type="pathway">
    <text evidence="3">Secondary metabolite biosynthesis.</text>
</comment>
<gene>
    <name evidence="16" type="ORF">EIP91_003683</name>
</gene>
<evidence type="ECO:0000256" key="2">
    <source>
        <dbReference type="ARBA" id="ARBA00004167"/>
    </source>
</evidence>
<evidence type="ECO:0000256" key="3">
    <source>
        <dbReference type="ARBA" id="ARBA00005179"/>
    </source>
</evidence>
<dbReference type="Gene3D" id="1.10.630.10">
    <property type="entry name" value="Cytochrome P450"/>
    <property type="match status" value="1"/>
</dbReference>
<comment type="similarity">
    <text evidence="4 14">Belongs to the cytochrome P450 family.</text>
</comment>
<dbReference type="PROSITE" id="PS00086">
    <property type="entry name" value="CYTOCHROME_P450"/>
    <property type="match status" value="1"/>
</dbReference>
<proteinExistence type="inferred from homology"/>
<keyword evidence="7 13" id="KW-0479">Metal-binding</keyword>
<dbReference type="InterPro" id="IPR017972">
    <property type="entry name" value="Cyt_P450_CS"/>
</dbReference>
<dbReference type="AlphaFoldDB" id="A0A4V2MW32"/>
<evidence type="ECO:0000256" key="6">
    <source>
        <dbReference type="ARBA" id="ARBA00022692"/>
    </source>
</evidence>
<sequence length="508" mass="57928">MPSEFSFICFFVIVSLAYVAVLRLVKSTARQPSLPPGPKGIPFVGNIDIPGEYQWLYFSRLRQQYGDIVSLKVFGRLLIMISTRPLMHEIAIKRHENYADRPYFYSFEAAGWDKATALANGPAWKDHRRYMNRLFGTRQLMQRFYGVEMKEVRKFMRNILKDAEDLDHHTRHFAGAVILQMAYGFKAQEGTDPFIEKVDEAMAQFSDLLKLGTFMVDFLPWLRYLPDWLPGMGWKKTLQHYYQTTQEMKTVPFDTVERQLKAGNAAHSYVADLLGSEDFVPKQKEAIKDSASSLYAGGADTSVSQIHGFFLIMMIEQDVQGKAQAEIDEVVGRDRLPEYADRDRLPYVEAIVKEITRFHTVIPGGGSRHVMKDDILEGYFIPKGSVIMNNLWEMCHDPNMYPDPFKFKPERFLGAQPEFNPRDISFGFGRRVCPGQLMADATTWLCCVMTLALFDIKPTKGSPTEFSFAEGGSFTGDPISRPSPFKADIRPRSAKAEALIRSIDFEAD</sequence>
<feature type="transmembrane region" description="Helical" evidence="15">
    <location>
        <begin position="7"/>
        <end position="25"/>
    </location>
</feature>
<accession>A0A4V2MW32</accession>
<evidence type="ECO:0000256" key="13">
    <source>
        <dbReference type="PIRSR" id="PIRSR602401-1"/>
    </source>
</evidence>
<keyword evidence="9 14" id="KW-0560">Oxidoreductase</keyword>
<name>A0A4V2MW32_9APHY</name>
<evidence type="ECO:0000313" key="16">
    <source>
        <dbReference type="EMBL" id="TCD64727.1"/>
    </source>
</evidence>
<keyword evidence="8 15" id="KW-1133">Transmembrane helix</keyword>
<evidence type="ECO:0000256" key="15">
    <source>
        <dbReference type="SAM" id="Phobius"/>
    </source>
</evidence>
<keyword evidence="6 15" id="KW-0812">Transmembrane</keyword>
<dbReference type="Pfam" id="PF00067">
    <property type="entry name" value="p450"/>
    <property type="match status" value="1"/>
</dbReference>
<dbReference type="InterPro" id="IPR002401">
    <property type="entry name" value="Cyt_P450_E_grp-I"/>
</dbReference>
<evidence type="ECO:0000256" key="4">
    <source>
        <dbReference type="ARBA" id="ARBA00010617"/>
    </source>
</evidence>
<dbReference type="CDD" id="cd11065">
    <property type="entry name" value="CYP64-like"/>
    <property type="match status" value="1"/>
</dbReference>
<dbReference type="InterPro" id="IPR050364">
    <property type="entry name" value="Cytochrome_P450_fung"/>
</dbReference>
<reference evidence="16 17" key="1">
    <citation type="submission" date="2018-11" db="EMBL/GenBank/DDBJ databases">
        <title>Genome assembly of Steccherinum ochraceum LE-BIN_3174, the white-rot fungus of the Steccherinaceae family (The Residual Polyporoid clade, Polyporales, Basidiomycota).</title>
        <authorList>
            <person name="Fedorova T.V."/>
            <person name="Glazunova O.A."/>
            <person name="Landesman E.O."/>
            <person name="Moiseenko K.V."/>
            <person name="Psurtseva N.V."/>
            <person name="Savinova O.S."/>
            <person name="Shakhova N.V."/>
            <person name="Tyazhelova T.V."/>
            <person name="Vasina D.V."/>
        </authorList>
    </citation>
    <scope>NUCLEOTIDE SEQUENCE [LARGE SCALE GENOMIC DNA]</scope>
    <source>
        <strain evidence="16 17">LE-BIN_3174</strain>
    </source>
</reference>
<dbReference type="EMBL" id="RWJN01000219">
    <property type="protein sequence ID" value="TCD64727.1"/>
    <property type="molecule type" value="Genomic_DNA"/>
</dbReference>
<keyword evidence="11 14" id="KW-0503">Monooxygenase</keyword>
<dbReference type="GO" id="GO:0020037">
    <property type="term" value="F:heme binding"/>
    <property type="evidence" value="ECO:0007669"/>
    <property type="project" value="InterPro"/>
</dbReference>
<dbReference type="InterPro" id="IPR036396">
    <property type="entry name" value="Cyt_P450_sf"/>
</dbReference>
<evidence type="ECO:0000256" key="9">
    <source>
        <dbReference type="ARBA" id="ARBA00023002"/>
    </source>
</evidence>
<keyword evidence="17" id="KW-1185">Reference proteome</keyword>
<evidence type="ECO:0000256" key="1">
    <source>
        <dbReference type="ARBA" id="ARBA00001971"/>
    </source>
</evidence>
<dbReference type="GO" id="GO:0005506">
    <property type="term" value="F:iron ion binding"/>
    <property type="evidence" value="ECO:0007669"/>
    <property type="project" value="InterPro"/>
</dbReference>
<evidence type="ECO:0000256" key="5">
    <source>
        <dbReference type="ARBA" id="ARBA00022617"/>
    </source>
</evidence>
<dbReference type="PANTHER" id="PTHR46300">
    <property type="entry name" value="P450, PUTATIVE (EUROFUNG)-RELATED-RELATED"/>
    <property type="match status" value="1"/>
</dbReference>
<keyword evidence="10 13" id="KW-0408">Iron</keyword>
<dbReference type="PRINTS" id="PR00463">
    <property type="entry name" value="EP450I"/>
</dbReference>
<evidence type="ECO:0000256" key="14">
    <source>
        <dbReference type="RuleBase" id="RU000461"/>
    </source>
</evidence>
<comment type="subcellular location">
    <subcellularLocation>
        <location evidence="2">Membrane</location>
        <topology evidence="2">Single-pass membrane protein</topology>
    </subcellularLocation>
</comment>
<feature type="binding site" description="axial binding residue" evidence="13">
    <location>
        <position position="433"/>
    </location>
    <ligand>
        <name>heme</name>
        <dbReference type="ChEBI" id="CHEBI:30413"/>
    </ligand>
    <ligandPart>
        <name>Fe</name>
        <dbReference type="ChEBI" id="CHEBI:18248"/>
    </ligandPart>
</feature>
<evidence type="ECO:0008006" key="18">
    <source>
        <dbReference type="Google" id="ProtNLM"/>
    </source>
</evidence>
<evidence type="ECO:0000256" key="7">
    <source>
        <dbReference type="ARBA" id="ARBA00022723"/>
    </source>
</evidence>
<evidence type="ECO:0000256" key="8">
    <source>
        <dbReference type="ARBA" id="ARBA00022989"/>
    </source>
</evidence>
<protein>
    <recommendedName>
        <fullName evidence="18">Cytochrome P450</fullName>
    </recommendedName>
</protein>
<evidence type="ECO:0000256" key="10">
    <source>
        <dbReference type="ARBA" id="ARBA00023004"/>
    </source>
</evidence>
<comment type="caution">
    <text evidence="16">The sequence shown here is derived from an EMBL/GenBank/DDBJ whole genome shotgun (WGS) entry which is preliminary data.</text>
</comment>
<dbReference type="STRING" id="92696.A0A4V2MW32"/>
<keyword evidence="5 13" id="KW-0349">Heme</keyword>
<dbReference type="GO" id="GO:0004497">
    <property type="term" value="F:monooxygenase activity"/>
    <property type="evidence" value="ECO:0007669"/>
    <property type="project" value="UniProtKB-KW"/>
</dbReference>
<dbReference type="GO" id="GO:0016020">
    <property type="term" value="C:membrane"/>
    <property type="evidence" value="ECO:0007669"/>
    <property type="project" value="UniProtKB-SubCell"/>
</dbReference>
<comment type="cofactor">
    <cofactor evidence="1 13">
        <name>heme</name>
        <dbReference type="ChEBI" id="CHEBI:30413"/>
    </cofactor>
</comment>